<organism evidence="1 2">
    <name type="scientific">Papio anubis</name>
    <name type="common">Olive baboon</name>
    <dbReference type="NCBI Taxonomy" id="9555"/>
    <lineage>
        <taxon>Eukaryota</taxon>
        <taxon>Metazoa</taxon>
        <taxon>Chordata</taxon>
        <taxon>Craniata</taxon>
        <taxon>Vertebrata</taxon>
        <taxon>Euteleostomi</taxon>
        <taxon>Mammalia</taxon>
        <taxon>Eutheria</taxon>
        <taxon>Euarchontoglires</taxon>
        <taxon>Primates</taxon>
        <taxon>Haplorrhini</taxon>
        <taxon>Catarrhini</taxon>
        <taxon>Cercopithecidae</taxon>
        <taxon>Cercopithecinae</taxon>
        <taxon>Papio</taxon>
    </lineage>
</organism>
<dbReference type="GeneTree" id="ENSGT01120000271815"/>
<sequence>FLPSLPTLAGVQWHDLGSRNLCLPGASDSPASASQVAGTTGMRHHIWLIFVFLVEMGFHHLGQA</sequence>
<reference evidence="1" key="2">
    <citation type="submission" date="2025-08" db="UniProtKB">
        <authorList>
            <consortium name="Ensembl"/>
        </authorList>
    </citation>
    <scope>IDENTIFICATION</scope>
</reference>
<dbReference type="Proteomes" id="UP000028761">
    <property type="component" value="Chromosome 4"/>
</dbReference>
<dbReference type="PANTHER" id="PTHR12138:SF162">
    <property type="entry name" value="CHROMOSOME UNDETERMINED SCAFFOLD_275, WHOLE GENOME SHOTGUN SEQUENCE"/>
    <property type="match status" value="1"/>
</dbReference>
<accession>A0A8I5P033</accession>
<reference evidence="1 2" key="1">
    <citation type="submission" date="2012-03" db="EMBL/GenBank/DDBJ databases">
        <title>Whole Genome Assembly of Papio anubis.</title>
        <authorList>
            <person name="Liu Y.L."/>
            <person name="Abraham K.A."/>
            <person name="Akbar H.A."/>
            <person name="Ali S.A."/>
            <person name="Anosike U.A."/>
            <person name="Aqrawi P.A."/>
            <person name="Arias F.A."/>
            <person name="Attaway T.A."/>
            <person name="Awwad R.A."/>
            <person name="Babu C.B."/>
            <person name="Bandaranaike D.B."/>
            <person name="Battles P.B."/>
            <person name="Bell A.B."/>
            <person name="Beltran B.B."/>
            <person name="Berhane-Mersha D.B."/>
            <person name="Bess C.B."/>
            <person name="Bickham C.B."/>
            <person name="Bolden T.B."/>
            <person name="Carter K.C."/>
            <person name="Chau D.C."/>
            <person name="Chavez A.C."/>
            <person name="Clerc-Blankenburg K.C."/>
            <person name="Coyle M.C."/>
            <person name="Dao M.D."/>
            <person name="Davila M.L.D."/>
            <person name="Davy-Carroll L.D."/>
            <person name="Denson S.D."/>
            <person name="Dinh H.D."/>
            <person name="Fernandez S.F."/>
            <person name="Fernando P.F."/>
            <person name="Forbes L.F."/>
            <person name="Francis C.F."/>
            <person name="Francisco L.F."/>
            <person name="Fu Q.F."/>
            <person name="Garcia-Iii R.G."/>
            <person name="Garrett T.G."/>
            <person name="Gross S.G."/>
            <person name="Gubbala S.G."/>
            <person name="Hirani K.H."/>
            <person name="Hogues M.H."/>
            <person name="Hollins B.H."/>
            <person name="Jackson L.J."/>
            <person name="Javaid M.J."/>
            <person name="Jhangiani S.J."/>
            <person name="Johnson A.J."/>
            <person name="Johnson B.J."/>
            <person name="Jones J.J."/>
            <person name="Joshi V.J."/>
            <person name="Kalu J.K."/>
            <person name="Khan N.K."/>
            <person name="Korchina V.K."/>
            <person name="Kovar C.K."/>
            <person name="Lago L.L."/>
            <person name="Lara F.L."/>
            <person name="Le T.-K.L."/>
            <person name="Lee S.L."/>
            <person name="Legall-Iii F.L."/>
            <person name="Lemon S.L."/>
            <person name="Liu J.L."/>
            <person name="Liu Y.-S.L."/>
            <person name="Liyanage D.L."/>
            <person name="Lopez J.L."/>
            <person name="Lorensuhewa L.L."/>
            <person name="Mata R.M."/>
            <person name="Mathew T.M."/>
            <person name="Mercado C.M."/>
            <person name="Mercado I.M."/>
            <person name="Morales K.M."/>
            <person name="Morgan M.M."/>
            <person name="Munidasa M.M."/>
            <person name="Ngo D.N."/>
            <person name="Nguyen L.N."/>
            <person name="Nguyen T.N."/>
            <person name="Nguyen N.N."/>
            <person name="Obregon M.O."/>
            <person name="Okwuonu G.O."/>
            <person name="Ongeri F.O."/>
            <person name="Onwere C.O."/>
            <person name="Osifeso I.O."/>
            <person name="Parra A.P."/>
            <person name="Patil S.P."/>
            <person name="Perez A.P."/>
            <person name="Perez Y.P."/>
            <person name="Pham C.P."/>
            <person name="Pu L.-L.P."/>
            <person name="Puazo M.P."/>
            <person name="Quiroz J.Q."/>
            <person name="Rouhana J.R."/>
            <person name="Ruiz M.R."/>
            <person name="Ruiz S.-J.R."/>
            <person name="Saada N.S."/>
            <person name="Santibanez J.S."/>
            <person name="Scheel M.S."/>
            <person name="Schneider B.S."/>
            <person name="Simmons D.S."/>
            <person name="Sisson I.S."/>
            <person name="Tang L.-Y.T."/>
            <person name="Thornton R.T."/>
            <person name="Tisius J.T."/>
            <person name="Toledanes G.T."/>
            <person name="Trejos Z.T."/>
            <person name="Usmani K.U."/>
            <person name="Varghese R.V."/>
            <person name="Vattathil S.V."/>
            <person name="Vee V.V."/>
            <person name="Walker D.W."/>
            <person name="Weissenberger G.W."/>
            <person name="White C.W."/>
            <person name="Williams A.W."/>
            <person name="Woodworth J.W."/>
            <person name="Wright R.W."/>
            <person name="Zhu Y.Z."/>
            <person name="Han Y.H."/>
            <person name="Newsham I.N."/>
            <person name="Nazareth L.N."/>
            <person name="Worley K.W."/>
            <person name="Muzny D.M."/>
            <person name="Rogers J.R."/>
            <person name="Gibbs R.G."/>
        </authorList>
    </citation>
    <scope>NUCLEOTIDE SEQUENCE [LARGE SCALE GENOMIC DNA]</scope>
</reference>
<evidence type="ECO:0000313" key="2">
    <source>
        <dbReference type="Proteomes" id="UP000028761"/>
    </source>
</evidence>
<dbReference type="Ensembl" id="ENSPANT00000081393.1">
    <property type="protein sequence ID" value="ENSPANP00000061010.1"/>
    <property type="gene ID" value="ENSPANG00000048568.1"/>
</dbReference>
<name>A0A8I5P033_PAPAN</name>
<dbReference type="PANTHER" id="PTHR12138">
    <property type="entry name" value="PRIMATE-EXPANDED PROTEIN FAMILY"/>
    <property type="match status" value="1"/>
</dbReference>
<reference evidence="1" key="3">
    <citation type="submission" date="2025-09" db="UniProtKB">
        <authorList>
            <consortium name="Ensembl"/>
        </authorList>
    </citation>
    <scope>IDENTIFICATION</scope>
</reference>
<keyword evidence="2" id="KW-1185">Reference proteome</keyword>
<evidence type="ECO:0000313" key="1">
    <source>
        <dbReference type="Ensembl" id="ENSPANP00000061010.1"/>
    </source>
</evidence>
<proteinExistence type="predicted"/>
<protein>
    <submittedName>
        <fullName evidence="1">Uncharacterized protein</fullName>
    </submittedName>
</protein>
<dbReference type="AlphaFoldDB" id="A0A8I5P033"/>